<accession>A0A1I1JVW3</accession>
<name>A0A1I1JVW3_9SPHI</name>
<feature type="domain" description="SPOR" evidence="3">
    <location>
        <begin position="283"/>
        <end position="361"/>
    </location>
</feature>
<evidence type="ECO:0000313" key="5">
    <source>
        <dbReference type="Proteomes" id="UP000199577"/>
    </source>
</evidence>
<dbReference type="Pfam" id="PF05036">
    <property type="entry name" value="SPOR"/>
    <property type="match status" value="1"/>
</dbReference>
<dbReference type="SUPFAM" id="SSF110997">
    <property type="entry name" value="Sporulation related repeat"/>
    <property type="match status" value="1"/>
</dbReference>
<organism evidence="4 5">
    <name type="scientific">Parapedobacter composti</name>
    <dbReference type="NCBI Taxonomy" id="623281"/>
    <lineage>
        <taxon>Bacteria</taxon>
        <taxon>Pseudomonadati</taxon>
        <taxon>Bacteroidota</taxon>
        <taxon>Sphingobacteriia</taxon>
        <taxon>Sphingobacteriales</taxon>
        <taxon>Sphingobacteriaceae</taxon>
        <taxon>Parapedobacter</taxon>
    </lineage>
</organism>
<evidence type="ECO:0000256" key="2">
    <source>
        <dbReference type="SAM" id="Phobius"/>
    </source>
</evidence>
<dbReference type="GO" id="GO:0042834">
    <property type="term" value="F:peptidoglycan binding"/>
    <property type="evidence" value="ECO:0007669"/>
    <property type="project" value="InterPro"/>
</dbReference>
<dbReference type="PROSITE" id="PS51724">
    <property type="entry name" value="SPOR"/>
    <property type="match status" value="1"/>
</dbReference>
<protein>
    <submittedName>
        <fullName evidence="4">Sporulation related domain-containing protein</fullName>
    </submittedName>
</protein>
<feature type="region of interest" description="Disordered" evidence="1">
    <location>
        <begin position="234"/>
        <end position="253"/>
    </location>
</feature>
<dbReference type="EMBL" id="FOLL01000013">
    <property type="protein sequence ID" value="SFC52714.1"/>
    <property type="molecule type" value="Genomic_DNA"/>
</dbReference>
<dbReference type="Gene3D" id="3.30.70.1070">
    <property type="entry name" value="Sporulation related repeat"/>
    <property type="match status" value="1"/>
</dbReference>
<dbReference type="AlphaFoldDB" id="A0A1I1JVW3"/>
<gene>
    <name evidence="4" type="ORF">SAMN05421747_11390</name>
</gene>
<evidence type="ECO:0000313" key="4">
    <source>
        <dbReference type="EMBL" id="SFC52714.1"/>
    </source>
</evidence>
<keyword evidence="2" id="KW-0472">Membrane</keyword>
<feature type="transmembrane region" description="Helical" evidence="2">
    <location>
        <begin position="189"/>
        <end position="208"/>
    </location>
</feature>
<reference evidence="5" key="1">
    <citation type="submission" date="2016-10" db="EMBL/GenBank/DDBJ databases">
        <authorList>
            <person name="Varghese N."/>
            <person name="Submissions S."/>
        </authorList>
    </citation>
    <scope>NUCLEOTIDE SEQUENCE [LARGE SCALE GENOMIC DNA]</scope>
    <source>
        <strain evidence="5">DSM 22900</strain>
    </source>
</reference>
<proteinExistence type="predicted"/>
<evidence type="ECO:0000259" key="3">
    <source>
        <dbReference type="PROSITE" id="PS51724"/>
    </source>
</evidence>
<keyword evidence="5" id="KW-1185">Reference proteome</keyword>
<sequence>MNLGLCIVNLLRRYPAVWVPGIGVFKVSRTPASFDPQRSVFLPPTNRVELAEGQAMGYPITDYVRTQRKVDEATAMDVLDKAVKDVFDSISRNGRALLDGLGYLAADGATLVLQPFGTDGFGMKAIKERTALEPDRELRKPEPARVENEMPADEVAVPTVEQEVADDGTEASGDELAVEDTAGKRSRPWIIVAVIVPVLLAAAGWVWYTKPAWVGEIASAWFDGQPENQRLSKDAGLVSEPQESPVTDGGTPVVADSTSITDSLVADGQNAATDSMTVPEAPKGPSITYEIIVGSFATMAQAKKYVAEMKAKGYDLKALDSRMPGNRKKISWGSYATEEEAYRELARVQKNFEPGAWIAKIEHD</sequence>
<evidence type="ECO:0000256" key="1">
    <source>
        <dbReference type="SAM" id="MobiDB-lite"/>
    </source>
</evidence>
<dbReference type="OrthoDB" id="653949at2"/>
<dbReference type="STRING" id="623281.SAMN05421747_11390"/>
<dbReference type="InterPro" id="IPR036680">
    <property type="entry name" value="SPOR-like_sf"/>
</dbReference>
<keyword evidence="2" id="KW-1133">Transmembrane helix</keyword>
<keyword evidence="2" id="KW-0812">Transmembrane</keyword>
<dbReference type="Proteomes" id="UP000199577">
    <property type="component" value="Unassembled WGS sequence"/>
</dbReference>
<dbReference type="InterPro" id="IPR007730">
    <property type="entry name" value="SPOR-like_dom"/>
</dbReference>